<name>A0A0F9G1Q2_9ZZZZ</name>
<sequence length="180" mass="19777">MIQAMGRLAAIGKTALGVAAITKSCNANEYIQVFYGLNGAAATTSLGTFTTSPLPTKLTFNSGLGTTFYTIQFAIKLFRGGTNTNSPELESLLFYYYPTPATINGWIFRIQATEDTAEALIAEFEAIRDTDTLVKFYPTGDPAKTSYNVKLITMPLQFYVENQTTRQGYIEVDIQEVFNG</sequence>
<gene>
    <name evidence="1" type="ORF">LCGC14_1883240</name>
</gene>
<proteinExistence type="predicted"/>
<evidence type="ECO:0000313" key="1">
    <source>
        <dbReference type="EMBL" id="KKL92583.1"/>
    </source>
</evidence>
<organism evidence="1">
    <name type="scientific">marine sediment metagenome</name>
    <dbReference type="NCBI Taxonomy" id="412755"/>
    <lineage>
        <taxon>unclassified sequences</taxon>
        <taxon>metagenomes</taxon>
        <taxon>ecological metagenomes</taxon>
    </lineage>
</organism>
<dbReference type="AlphaFoldDB" id="A0A0F9G1Q2"/>
<reference evidence="1" key="1">
    <citation type="journal article" date="2015" name="Nature">
        <title>Complex archaea that bridge the gap between prokaryotes and eukaryotes.</title>
        <authorList>
            <person name="Spang A."/>
            <person name="Saw J.H."/>
            <person name="Jorgensen S.L."/>
            <person name="Zaremba-Niedzwiedzka K."/>
            <person name="Martijn J."/>
            <person name="Lind A.E."/>
            <person name="van Eijk R."/>
            <person name="Schleper C."/>
            <person name="Guy L."/>
            <person name="Ettema T.J."/>
        </authorList>
    </citation>
    <scope>NUCLEOTIDE SEQUENCE</scope>
</reference>
<dbReference type="EMBL" id="LAZR01019424">
    <property type="protein sequence ID" value="KKL92583.1"/>
    <property type="molecule type" value="Genomic_DNA"/>
</dbReference>
<protein>
    <submittedName>
        <fullName evidence="1">Uncharacterized protein</fullName>
    </submittedName>
</protein>
<comment type="caution">
    <text evidence="1">The sequence shown here is derived from an EMBL/GenBank/DDBJ whole genome shotgun (WGS) entry which is preliminary data.</text>
</comment>
<accession>A0A0F9G1Q2</accession>